<feature type="region of interest" description="Disordered" evidence="2">
    <location>
        <begin position="1"/>
        <end position="114"/>
    </location>
</feature>
<feature type="compositionally biased region" description="Basic and acidic residues" evidence="2">
    <location>
        <begin position="47"/>
        <end position="72"/>
    </location>
</feature>
<reference evidence="3 4" key="1">
    <citation type="submission" date="2019-09" db="EMBL/GenBank/DDBJ databases">
        <title>Screening of Novel Bioactive Compounds from Soil-Associated.</title>
        <authorList>
            <person name="Gong X."/>
        </authorList>
    </citation>
    <scope>NUCLEOTIDE SEQUENCE [LARGE SCALE GENOMIC DNA]</scope>
    <source>
        <strain evidence="3 4">Gxj-6</strain>
    </source>
</reference>
<evidence type="ECO:0000256" key="1">
    <source>
        <dbReference type="ARBA" id="ARBA00022679"/>
    </source>
</evidence>
<dbReference type="SUPFAM" id="SSF52540">
    <property type="entry name" value="P-loop containing nucleoside triphosphate hydrolases"/>
    <property type="match status" value="1"/>
</dbReference>
<dbReference type="GO" id="GO:0008146">
    <property type="term" value="F:sulfotransferase activity"/>
    <property type="evidence" value="ECO:0007669"/>
    <property type="project" value="InterPro"/>
</dbReference>
<dbReference type="PANTHER" id="PTHR10605:SF56">
    <property type="entry name" value="BIFUNCTIONAL HEPARAN SULFATE N-DEACETYLASE_N-SULFOTRANSFERASE"/>
    <property type="match status" value="1"/>
</dbReference>
<proteinExistence type="predicted"/>
<sequence length="495" mass="55703">MHVQPVEPVHGLRGALEGHGQPESHREQDEDDEGVREPVEVVAVGPRGDDVTDRRRDHHLHPADQGELVERRPQRRQQGVAREGPAQQQRSGRPSARRPDAEPPVEIEGDDSVDADLQQNDRVHTARDGLVPAAGAELVLAGQDERQGEQHGPPRRPEVAVARLGHSLSSYWTRAPEPRPEYLWTPYRTRESRHMGAREMLPESVLDIGRKAFRAYGMATARTRPDPDFLLIGAKRGGSTSLYYALLEHPRVIPLFPSANLLPKANHTKGIHFFDSNYDKGMRWYRSHLPSRATRARAARRAGGPVITGEGSPYYLHHPLAARRARQDVPDARILLILRDPVERTFSHYRERVRAGAESLSFEDALEAEAERTAGEEQRITENPSYRSYAHEQQSYVAQSEYAVALRRWLDSYPADRFHVVTSEEFYRDQQRVCDGIAAFLGLPPAPLPGAGKVWNPAPKAELAPAVRKKLADHFAPHNAALEKLLGRRFPDWTD</sequence>
<evidence type="ECO:0000313" key="3">
    <source>
        <dbReference type="EMBL" id="KAA9376594.1"/>
    </source>
</evidence>
<accession>A0A5J5JY27</accession>
<comment type="caution">
    <text evidence="3">The sequence shown here is derived from an EMBL/GenBank/DDBJ whole genome shotgun (WGS) entry which is preliminary data.</text>
</comment>
<organism evidence="3 4">
    <name type="scientific">Microbispora cellulosiformans</name>
    <dbReference type="NCBI Taxonomy" id="2614688"/>
    <lineage>
        <taxon>Bacteria</taxon>
        <taxon>Bacillati</taxon>
        <taxon>Actinomycetota</taxon>
        <taxon>Actinomycetes</taxon>
        <taxon>Streptosporangiales</taxon>
        <taxon>Streptosporangiaceae</taxon>
        <taxon>Microbispora</taxon>
    </lineage>
</organism>
<dbReference type="AlphaFoldDB" id="A0A5J5JY27"/>
<dbReference type="PANTHER" id="PTHR10605">
    <property type="entry name" value="HEPARAN SULFATE SULFOTRANSFERASE"/>
    <property type="match status" value="1"/>
</dbReference>
<feature type="compositionally biased region" description="Acidic residues" evidence="2">
    <location>
        <begin position="103"/>
        <end position="114"/>
    </location>
</feature>
<dbReference type="Proteomes" id="UP000327011">
    <property type="component" value="Unassembled WGS sequence"/>
</dbReference>
<dbReference type="Pfam" id="PF13469">
    <property type="entry name" value="Sulfotransfer_3"/>
    <property type="match status" value="1"/>
</dbReference>
<dbReference type="Gene3D" id="3.40.50.300">
    <property type="entry name" value="P-loop containing nucleotide triphosphate hydrolases"/>
    <property type="match status" value="1"/>
</dbReference>
<dbReference type="InterPro" id="IPR037359">
    <property type="entry name" value="NST/OST"/>
</dbReference>
<keyword evidence="4" id="KW-1185">Reference proteome</keyword>
<name>A0A5J5JY27_9ACTN</name>
<dbReference type="InterPro" id="IPR027417">
    <property type="entry name" value="P-loop_NTPase"/>
</dbReference>
<keyword evidence="1 3" id="KW-0808">Transferase</keyword>
<dbReference type="EMBL" id="VYTZ01000008">
    <property type="protein sequence ID" value="KAA9376594.1"/>
    <property type="molecule type" value="Genomic_DNA"/>
</dbReference>
<protein>
    <submittedName>
        <fullName evidence="3">Sulfotransferase</fullName>
    </submittedName>
</protein>
<gene>
    <name evidence="3" type="ORF">F5972_23830</name>
</gene>
<evidence type="ECO:0000256" key="2">
    <source>
        <dbReference type="SAM" id="MobiDB-lite"/>
    </source>
</evidence>
<evidence type="ECO:0000313" key="4">
    <source>
        <dbReference type="Proteomes" id="UP000327011"/>
    </source>
</evidence>